<dbReference type="PANTHER" id="PTHR46791:SF5">
    <property type="entry name" value="CLR5 DOMAIN-CONTAINING PROTEIN-RELATED"/>
    <property type="match status" value="1"/>
</dbReference>
<name>A0A3N0XW33_ANAGA</name>
<evidence type="ECO:0000313" key="2">
    <source>
        <dbReference type="EMBL" id="ROJ64365.1"/>
    </source>
</evidence>
<sequence length="125" mass="14278">MEQSLGLQLEFSLECHNLDMLYGLVIFGGIDGYSRKVMYLRAATNNRAETALGFFLEAVGKHKFPHDETYPLEENTGVVVPQVDSPLSEYEMEHLRTTINPVSESRDFGQDIYLSVFRFVQQLVQ</sequence>
<comment type="caution">
    <text evidence="2">The sequence shown here is derived from an EMBL/GenBank/DDBJ whole genome shotgun (WGS) entry which is preliminary data.</text>
</comment>
<dbReference type="AlphaFoldDB" id="A0A3N0XW33"/>
<accession>A0A3N0XW33</accession>
<evidence type="ECO:0000313" key="3">
    <source>
        <dbReference type="Proteomes" id="UP000281406"/>
    </source>
</evidence>
<dbReference type="Pfam" id="PF24764">
    <property type="entry name" value="rva_4"/>
    <property type="match status" value="1"/>
</dbReference>
<feature type="domain" description="Integrase core" evidence="1">
    <location>
        <begin position="21"/>
        <end position="66"/>
    </location>
</feature>
<evidence type="ECO:0000259" key="1">
    <source>
        <dbReference type="Pfam" id="PF24764"/>
    </source>
</evidence>
<dbReference type="PANTHER" id="PTHR46791">
    <property type="entry name" value="EXPRESSED PROTEIN"/>
    <property type="match status" value="1"/>
</dbReference>
<dbReference type="OrthoDB" id="2686689at2759"/>
<keyword evidence="3" id="KW-1185">Reference proteome</keyword>
<dbReference type="InterPro" id="IPR058913">
    <property type="entry name" value="Integrase_dom_put"/>
</dbReference>
<dbReference type="Proteomes" id="UP000281406">
    <property type="component" value="Unassembled WGS sequence"/>
</dbReference>
<proteinExistence type="predicted"/>
<reference evidence="2 3" key="1">
    <citation type="submission" date="2018-10" db="EMBL/GenBank/DDBJ databases">
        <title>Genome assembly for a Yunnan-Guizhou Plateau 3E fish, Anabarilius grahami (Regan), and its evolutionary and genetic applications.</title>
        <authorList>
            <person name="Jiang W."/>
        </authorList>
    </citation>
    <scope>NUCLEOTIDE SEQUENCE [LARGE SCALE GENOMIC DNA]</scope>
    <source>
        <strain evidence="2">AG-KIZ</strain>
        <tissue evidence="2">Muscle</tissue>
    </source>
</reference>
<organism evidence="2 3">
    <name type="scientific">Anabarilius grahami</name>
    <name type="common">Kanglang fish</name>
    <name type="synonym">Barilius grahami</name>
    <dbReference type="NCBI Taxonomy" id="495550"/>
    <lineage>
        <taxon>Eukaryota</taxon>
        <taxon>Metazoa</taxon>
        <taxon>Chordata</taxon>
        <taxon>Craniata</taxon>
        <taxon>Vertebrata</taxon>
        <taxon>Euteleostomi</taxon>
        <taxon>Actinopterygii</taxon>
        <taxon>Neopterygii</taxon>
        <taxon>Teleostei</taxon>
        <taxon>Ostariophysi</taxon>
        <taxon>Cypriniformes</taxon>
        <taxon>Xenocyprididae</taxon>
        <taxon>Xenocypridinae</taxon>
        <taxon>Xenocypridinae incertae sedis</taxon>
        <taxon>Anabarilius</taxon>
    </lineage>
</organism>
<protein>
    <recommendedName>
        <fullName evidence="1">Integrase core domain-containing protein</fullName>
    </recommendedName>
</protein>
<gene>
    <name evidence="2" type="ORF">DPX16_0817</name>
</gene>
<dbReference type="EMBL" id="RJVU01059831">
    <property type="protein sequence ID" value="ROJ64365.1"/>
    <property type="molecule type" value="Genomic_DNA"/>
</dbReference>